<dbReference type="Proteomes" id="UP000006732">
    <property type="component" value="Chromosome"/>
</dbReference>
<reference evidence="4 5" key="1">
    <citation type="submission" date="2006-10" db="EMBL/GenBank/DDBJ databases">
        <title>Complete sequence of chromosome of Pelobacter propionicus DSM 2379.</title>
        <authorList>
            <consortium name="US DOE Joint Genome Institute"/>
            <person name="Copeland A."/>
            <person name="Lucas S."/>
            <person name="Lapidus A."/>
            <person name="Barry K."/>
            <person name="Detter J.C."/>
            <person name="Glavina del Rio T."/>
            <person name="Hammon N."/>
            <person name="Israni S."/>
            <person name="Dalin E."/>
            <person name="Tice H."/>
            <person name="Pitluck S."/>
            <person name="Saunders E."/>
            <person name="Brettin T."/>
            <person name="Bruce D."/>
            <person name="Han C."/>
            <person name="Tapia R."/>
            <person name="Schmutz J."/>
            <person name="Larimer F."/>
            <person name="Land M."/>
            <person name="Hauser L."/>
            <person name="Kyrpides N."/>
            <person name="Kim E."/>
            <person name="Lovley D."/>
            <person name="Richardson P."/>
        </authorList>
    </citation>
    <scope>NUCLEOTIDE SEQUENCE [LARGE SCALE GENOMIC DNA]</scope>
    <source>
        <strain evidence="5">DSM 2379 / NBRC 103807 / OttBd1</strain>
    </source>
</reference>
<organism evidence="4 5">
    <name type="scientific">Pelobacter propionicus (strain DSM 2379 / NBRC 103807 / OttBd1)</name>
    <dbReference type="NCBI Taxonomy" id="338966"/>
    <lineage>
        <taxon>Bacteria</taxon>
        <taxon>Pseudomonadati</taxon>
        <taxon>Thermodesulfobacteriota</taxon>
        <taxon>Desulfuromonadia</taxon>
        <taxon>Desulfuromonadales</taxon>
        <taxon>Desulfuromonadaceae</taxon>
        <taxon>Pelobacter</taxon>
    </lineage>
</organism>
<dbReference type="EMBL" id="CP000482">
    <property type="protein sequence ID" value="ABL00894.1"/>
    <property type="molecule type" value="Genomic_DNA"/>
</dbReference>
<dbReference type="Gene3D" id="1.10.287.1490">
    <property type="match status" value="1"/>
</dbReference>
<feature type="coiled-coil region" evidence="1">
    <location>
        <begin position="32"/>
        <end position="163"/>
    </location>
</feature>
<feature type="domain" description="CT398-like coiled coil hairpin" evidence="3">
    <location>
        <begin position="11"/>
        <end position="186"/>
    </location>
</feature>
<dbReference type="Pfam" id="PF02591">
    <property type="entry name" value="Zn_ribbon_9"/>
    <property type="match status" value="1"/>
</dbReference>
<protein>
    <submittedName>
        <fullName evidence="4">Uncharacterized protein</fullName>
    </submittedName>
</protein>
<feature type="domain" description="C4-type zinc ribbon" evidence="2">
    <location>
        <begin position="199"/>
        <end position="230"/>
    </location>
</feature>
<evidence type="ECO:0000313" key="4">
    <source>
        <dbReference type="EMBL" id="ABL00894.1"/>
    </source>
</evidence>
<keyword evidence="1" id="KW-0175">Coiled coil</keyword>
<proteinExistence type="predicted"/>
<dbReference type="InterPro" id="IPR003743">
    <property type="entry name" value="Zf-RING_7"/>
</dbReference>
<evidence type="ECO:0000259" key="2">
    <source>
        <dbReference type="Pfam" id="PF02591"/>
    </source>
</evidence>
<dbReference type="InterPro" id="IPR056003">
    <property type="entry name" value="CT398_CC_hairpin"/>
</dbReference>
<evidence type="ECO:0000313" key="5">
    <source>
        <dbReference type="Proteomes" id="UP000006732"/>
    </source>
</evidence>
<name>A1AU73_PELPD</name>
<gene>
    <name evidence="4" type="ordered locus">Ppro_3301</name>
</gene>
<sequence length="237" mass="26861">MKKKLEMLEQLQEIDTQIDVLKKAQSGLHAELNVIEQGLDVAREELAELNTQVAQLTEEKQELETGLITEQDNIQRSETNMKEIKTNKEFQAVGREIASARKLTAELEEQILQKVAKVDELSAEIAAKSALLAELEQNSSQRRDEKQSEVNALQKDIDADTARREAITKELPVTLMKRYTKLRQQRSGQAVAFARDGYCLGCNMNLPPQLFNTLYRADELISCPHCQRVLILKLNQG</sequence>
<dbReference type="RefSeq" id="WP_011737111.1">
    <property type="nucleotide sequence ID" value="NC_008609.1"/>
</dbReference>
<dbReference type="AlphaFoldDB" id="A1AU73"/>
<dbReference type="KEGG" id="ppd:Ppro_3301"/>
<evidence type="ECO:0000256" key="1">
    <source>
        <dbReference type="SAM" id="Coils"/>
    </source>
</evidence>
<dbReference type="STRING" id="338966.Ppro_3301"/>
<dbReference type="HOGENOM" id="CLU_073076_2_2_7"/>
<dbReference type="eggNOG" id="COG1579">
    <property type="taxonomic scope" value="Bacteria"/>
</dbReference>
<keyword evidence="5" id="KW-1185">Reference proteome</keyword>
<dbReference type="OrthoDB" id="9795058at2"/>
<dbReference type="Pfam" id="PF24481">
    <property type="entry name" value="CT398_CC"/>
    <property type="match status" value="1"/>
</dbReference>
<evidence type="ECO:0000259" key="3">
    <source>
        <dbReference type="Pfam" id="PF24481"/>
    </source>
</evidence>
<accession>A1AU73</accession>